<reference evidence="1" key="1">
    <citation type="journal article" date="2021" name="Proc. Natl. Acad. Sci. U.S.A.">
        <title>A Catalog of Tens of Thousands of Viruses from Human Metagenomes Reveals Hidden Associations with Chronic Diseases.</title>
        <authorList>
            <person name="Tisza M.J."/>
            <person name="Buck C.B."/>
        </authorList>
    </citation>
    <scope>NUCLEOTIDE SEQUENCE</scope>
    <source>
        <strain evidence="1">CtP0x5</strain>
    </source>
</reference>
<accession>A0A8S5TFN2</accession>
<proteinExistence type="predicted"/>
<organism evidence="1">
    <name type="scientific">Siphoviridae sp. ctP0x5</name>
    <dbReference type="NCBI Taxonomy" id="2827863"/>
    <lineage>
        <taxon>Viruses</taxon>
        <taxon>Duplodnaviria</taxon>
        <taxon>Heunggongvirae</taxon>
        <taxon>Uroviricota</taxon>
        <taxon>Caudoviricetes</taxon>
    </lineage>
</organism>
<evidence type="ECO:0000313" key="1">
    <source>
        <dbReference type="EMBL" id="DAF61952.1"/>
    </source>
</evidence>
<sequence length="40" mass="4686">MLYSHSNPDNPIPTINKIKNNQNNIISPPKFHKKCTFFLM</sequence>
<dbReference type="EMBL" id="BK032818">
    <property type="protein sequence ID" value="DAF61952.1"/>
    <property type="molecule type" value="Genomic_DNA"/>
</dbReference>
<name>A0A8S5TFN2_9CAUD</name>
<protein>
    <submittedName>
        <fullName evidence="1">Uncharacterized protein</fullName>
    </submittedName>
</protein>